<gene>
    <name evidence="1" type="ORF">EYZ11_009607</name>
</gene>
<protein>
    <submittedName>
        <fullName evidence="1">Uncharacterized protein</fullName>
    </submittedName>
</protein>
<comment type="caution">
    <text evidence="1">The sequence shown here is derived from an EMBL/GenBank/DDBJ whole genome shotgun (WGS) entry which is preliminary data.</text>
</comment>
<reference evidence="1 2" key="1">
    <citation type="submission" date="2019-03" db="EMBL/GenBank/DDBJ databases">
        <title>The genome sequence of a newly discovered highly antifungal drug resistant Aspergillus species, Aspergillus tanneri NIH 1004.</title>
        <authorList>
            <person name="Mounaud S."/>
            <person name="Singh I."/>
            <person name="Joardar V."/>
            <person name="Pakala S."/>
            <person name="Pakala S."/>
            <person name="Venepally P."/>
            <person name="Hoover J."/>
            <person name="Nierman W."/>
            <person name="Chung J."/>
            <person name="Losada L."/>
        </authorList>
    </citation>
    <scope>NUCLEOTIDE SEQUENCE [LARGE SCALE GENOMIC DNA]</scope>
    <source>
        <strain evidence="1 2">NIH1004</strain>
    </source>
</reference>
<keyword evidence="2" id="KW-1185">Reference proteome</keyword>
<sequence length="56" mass="6554">MPKFRFSQFRLSLTRISAAEKISEFLQELMPSLLIILHQYSPPHLRQNIAQSRVQG</sequence>
<organism evidence="1 2">
    <name type="scientific">Aspergillus tanneri</name>
    <dbReference type="NCBI Taxonomy" id="1220188"/>
    <lineage>
        <taxon>Eukaryota</taxon>
        <taxon>Fungi</taxon>
        <taxon>Dikarya</taxon>
        <taxon>Ascomycota</taxon>
        <taxon>Pezizomycotina</taxon>
        <taxon>Eurotiomycetes</taxon>
        <taxon>Eurotiomycetidae</taxon>
        <taxon>Eurotiales</taxon>
        <taxon>Aspergillaceae</taxon>
        <taxon>Aspergillus</taxon>
        <taxon>Aspergillus subgen. Circumdati</taxon>
    </lineage>
</organism>
<name>A0A4S3J7S0_9EURO</name>
<dbReference type="VEuPathDB" id="FungiDB:EYZ11_009607"/>
<evidence type="ECO:0000313" key="1">
    <source>
        <dbReference type="EMBL" id="THC90935.1"/>
    </source>
</evidence>
<evidence type="ECO:0000313" key="2">
    <source>
        <dbReference type="Proteomes" id="UP000308092"/>
    </source>
</evidence>
<dbReference type="Proteomes" id="UP000308092">
    <property type="component" value="Unassembled WGS sequence"/>
</dbReference>
<accession>A0A4S3J7S0</accession>
<dbReference type="EMBL" id="SOSA01000464">
    <property type="protein sequence ID" value="THC90935.1"/>
    <property type="molecule type" value="Genomic_DNA"/>
</dbReference>
<proteinExistence type="predicted"/>
<dbReference type="AlphaFoldDB" id="A0A4S3J7S0"/>